<dbReference type="Pfam" id="PF06182">
    <property type="entry name" value="ABC2_membrane_6"/>
    <property type="match status" value="1"/>
</dbReference>
<evidence type="ECO:0000313" key="2">
    <source>
        <dbReference type="EMBL" id="MCF2651391.1"/>
    </source>
</evidence>
<dbReference type="PANTHER" id="PTHR36833:SF1">
    <property type="entry name" value="INTEGRAL MEMBRANE TRANSPORT PROTEIN"/>
    <property type="match status" value="1"/>
</dbReference>
<proteinExistence type="predicted"/>
<accession>A0ABS9CM35</accession>
<dbReference type="EMBL" id="JAFBIT010000001">
    <property type="protein sequence ID" value="MCF2651391.1"/>
    <property type="molecule type" value="Genomic_DNA"/>
</dbReference>
<feature type="transmembrane region" description="Helical" evidence="1">
    <location>
        <begin position="250"/>
        <end position="269"/>
    </location>
</feature>
<name>A0ABS9CM35_9FIRM</name>
<evidence type="ECO:0000256" key="1">
    <source>
        <dbReference type="SAM" id="Phobius"/>
    </source>
</evidence>
<comment type="caution">
    <text evidence="2">The sequence shown here is derived from an EMBL/GenBank/DDBJ whole genome shotgun (WGS) entry which is preliminary data.</text>
</comment>
<feature type="transmembrane region" description="Helical" evidence="1">
    <location>
        <begin position="164"/>
        <end position="193"/>
    </location>
</feature>
<organism evidence="2 3">
    <name type="scientific">Anaeromassilibacillus senegalensis</name>
    <dbReference type="NCBI Taxonomy" id="1673717"/>
    <lineage>
        <taxon>Bacteria</taxon>
        <taxon>Bacillati</taxon>
        <taxon>Bacillota</taxon>
        <taxon>Clostridia</taxon>
        <taxon>Eubacteriales</taxon>
        <taxon>Acutalibacteraceae</taxon>
        <taxon>Anaeromassilibacillus</taxon>
    </lineage>
</organism>
<reference evidence="2 3" key="1">
    <citation type="submission" date="2020-12" db="EMBL/GenBank/DDBJ databases">
        <title>Whole genome sequences of gut porcine anaerobes.</title>
        <authorList>
            <person name="Kubasova T."/>
            <person name="Jahodarova E."/>
            <person name="Rychlik I."/>
        </authorList>
    </citation>
    <scope>NUCLEOTIDE SEQUENCE [LARGE SCALE GENOMIC DNA]</scope>
    <source>
        <strain evidence="2 3">An867</strain>
    </source>
</reference>
<dbReference type="InterPro" id="IPR010390">
    <property type="entry name" value="ABC-2_transporter-like"/>
</dbReference>
<keyword evidence="1" id="KW-0472">Membrane</keyword>
<dbReference type="Proteomes" id="UP001299220">
    <property type="component" value="Unassembled WGS sequence"/>
</dbReference>
<sequence length="281" mass="31756">MHLQRYSIPFFAEKGAFHFKRNAPFSIIYSVSIQLKSAMQYKASFLLTTLSTAVLTLTVFLGIRFMFARFHTIEGFTYSDVLLCYAVVLLSFTLAECVARGFDTFSRIIGNGEFDRILVRPRSAVLQVLGSRIEFTRFGPAIVAVCMLIYAVQNCAIDWNATRVLTLVLMILGGAAVFSGVFLLYAALCFFTLEGLEFVNVLTDGMKEHGRYPLSIYGKRVLQFCTFVVPYALVQYYPLMYLLGRGGSTWTMLLPVLASLFLIPCWLFWRFGVHHYKSTGS</sequence>
<dbReference type="PANTHER" id="PTHR36833">
    <property type="entry name" value="SLR0610 PROTEIN-RELATED"/>
    <property type="match status" value="1"/>
</dbReference>
<feature type="transmembrane region" description="Helical" evidence="1">
    <location>
        <begin position="221"/>
        <end position="243"/>
    </location>
</feature>
<keyword evidence="1" id="KW-0812">Transmembrane</keyword>
<gene>
    <name evidence="2" type="ORF">JQM67_02060</name>
</gene>
<evidence type="ECO:0000313" key="3">
    <source>
        <dbReference type="Proteomes" id="UP001299220"/>
    </source>
</evidence>
<keyword evidence="3" id="KW-1185">Reference proteome</keyword>
<protein>
    <submittedName>
        <fullName evidence="2">ABC-2 family transporter protein</fullName>
    </submittedName>
</protein>
<feature type="transmembrane region" description="Helical" evidence="1">
    <location>
        <begin position="75"/>
        <end position="95"/>
    </location>
</feature>
<feature type="transmembrane region" description="Helical" evidence="1">
    <location>
        <begin position="135"/>
        <end position="152"/>
    </location>
</feature>
<keyword evidence="1" id="KW-1133">Transmembrane helix</keyword>
<feature type="transmembrane region" description="Helical" evidence="1">
    <location>
        <begin position="43"/>
        <end position="63"/>
    </location>
</feature>